<dbReference type="InterPro" id="IPR036561">
    <property type="entry name" value="MAM33_sf"/>
</dbReference>
<organism evidence="2 3">
    <name type="scientific">Tuber melanosporum (strain Mel28)</name>
    <name type="common">Perigord black truffle</name>
    <dbReference type="NCBI Taxonomy" id="656061"/>
    <lineage>
        <taxon>Eukaryota</taxon>
        <taxon>Fungi</taxon>
        <taxon>Dikarya</taxon>
        <taxon>Ascomycota</taxon>
        <taxon>Pezizomycotina</taxon>
        <taxon>Pezizomycetes</taxon>
        <taxon>Pezizales</taxon>
        <taxon>Tuberaceae</taxon>
        <taxon>Tuber</taxon>
    </lineage>
</organism>
<dbReference type="OMA" id="RWLNNVK"/>
<dbReference type="Gene3D" id="3.10.280.10">
    <property type="entry name" value="Mitochondrial glycoprotein"/>
    <property type="match status" value="1"/>
</dbReference>
<gene>
    <name evidence="2" type="ORF">GSTUM_00003797001</name>
</gene>
<evidence type="ECO:0000313" key="3">
    <source>
        <dbReference type="Proteomes" id="UP000006911"/>
    </source>
</evidence>
<feature type="compositionally biased region" description="Acidic residues" evidence="1">
    <location>
        <begin position="180"/>
        <end position="190"/>
    </location>
</feature>
<feature type="compositionally biased region" description="Polar residues" evidence="1">
    <location>
        <begin position="155"/>
        <end position="167"/>
    </location>
</feature>
<evidence type="ECO:0000256" key="1">
    <source>
        <dbReference type="SAM" id="MobiDB-lite"/>
    </source>
</evidence>
<dbReference type="GO" id="GO:0005759">
    <property type="term" value="C:mitochondrial matrix"/>
    <property type="evidence" value="ECO:0007669"/>
    <property type="project" value="InterPro"/>
</dbReference>
<dbReference type="InParanoid" id="D5GB90"/>
<accession>D5GB90</accession>
<dbReference type="HOGENOM" id="CLU_072692_0_0_1"/>
<dbReference type="AlphaFoldDB" id="D5GB90"/>
<dbReference type="KEGG" id="tml:GSTUM_00003797001"/>
<dbReference type="FunCoup" id="D5GB90">
    <property type="interactions" value="427"/>
</dbReference>
<name>D5GB90_TUBMM</name>
<dbReference type="RefSeq" id="XP_002837592.1">
    <property type="nucleotide sequence ID" value="XM_002837546.1"/>
</dbReference>
<dbReference type="STRING" id="656061.D5GB90"/>
<dbReference type="SUPFAM" id="SSF54529">
    <property type="entry name" value="Mitochondrial glycoprotein MAM33-like"/>
    <property type="match status" value="1"/>
</dbReference>
<dbReference type="InterPro" id="IPR003428">
    <property type="entry name" value="MAM33"/>
</dbReference>
<dbReference type="Proteomes" id="UP000006911">
    <property type="component" value="Unassembled WGS sequence"/>
</dbReference>
<dbReference type="EMBL" id="FN430087">
    <property type="protein sequence ID" value="CAZ81783.1"/>
    <property type="molecule type" value="Genomic_DNA"/>
</dbReference>
<dbReference type="PANTHER" id="PTHR10826:SF1">
    <property type="entry name" value="COMPLEMENT COMPONENT 1 Q SUBCOMPONENT-BINDING PROTEIN, MITOCHONDRIAL"/>
    <property type="match status" value="1"/>
</dbReference>
<sequence length="307" mass="34294">MFYARAVSRLWRAPSARVFLSLSISTPRSQSSAFLRPASVAQHPRLASRFSTTNSRFEKLGQVDEELALKLLTEIDLEKSKDEAEYPLSVKEYLETGQFEIIDKPGQEEVQLVRRFGDEIIRVEFSISDLNALANEGLNNDILYDGQPGEGDHNALSSQSGGVQSKAAQGEGRALAANDTDSDEYDDDPEPGFPARVNVTIEKPNSGALQIEAIAQDGMIVIDNVFYHKSAKLATAQTAEADWERRGIYAGPPFGNLDEDLQVLLERYLDERGINTALALFVPDYIDYKEQREYIQWLESVHNFVSK</sequence>
<keyword evidence="3" id="KW-1185">Reference proteome</keyword>
<reference evidence="2 3" key="1">
    <citation type="journal article" date="2010" name="Nature">
        <title>Perigord black truffle genome uncovers evolutionary origins and mechanisms of symbiosis.</title>
        <authorList>
            <person name="Martin F."/>
            <person name="Kohler A."/>
            <person name="Murat C."/>
            <person name="Balestrini R."/>
            <person name="Coutinho P.M."/>
            <person name="Jaillon O."/>
            <person name="Montanini B."/>
            <person name="Morin E."/>
            <person name="Noel B."/>
            <person name="Percudani R."/>
            <person name="Porcel B."/>
            <person name="Rubini A."/>
            <person name="Amicucci A."/>
            <person name="Amselem J."/>
            <person name="Anthouard V."/>
            <person name="Arcioni S."/>
            <person name="Artiguenave F."/>
            <person name="Aury J.M."/>
            <person name="Ballario P."/>
            <person name="Bolchi A."/>
            <person name="Brenna A."/>
            <person name="Brun A."/>
            <person name="Buee M."/>
            <person name="Cantarel B."/>
            <person name="Chevalier G."/>
            <person name="Couloux A."/>
            <person name="Da Silva C."/>
            <person name="Denoeud F."/>
            <person name="Duplessis S."/>
            <person name="Ghignone S."/>
            <person name="Hilselberger B."/>
            <person name="Iotti M."/>
            <person name="Marcais B."/>
            <person name="Mello A."/>
            <person name="Miranda M."/>
            <person name="Pacioni G."/>
            <person name="Quesneville H."/>
            <person name="Riccioni C."/>
            <person name="Ruotolo R."/>
            <person name="Splivallo R."/>
            <person name="Stocchi V."/>
            <person name="Tisserant E."/>
            <person name="Viscomi A.R."/>
            <person name="Zambonelli A."/>
            <person name="Zampieri E."/>
            <person name="Henrissat B."/>
            <person name="Lebrun M.H."/>
            <person name="Paolocci F."/>
            <person name="Bonfante P."/>
            <person name="Ottonello S."/>
            <person name="Wincker P."/>
        </authorList>
    </citation>
    <scope>NUCLEOTIDE SEQUENCE [LARGE SCALE GENOMIC DNA]</scope>
    <source>
        <strain evidence="2 3">Mel28</strain>
    </source>
</reference>
<dbReference type="Pfam" id="PF02330">
    <property type="entry name" value="MAM33"/>
    <property type="match status" value="1"/>
</dbReference>
<feature type="region of interest" description="Disordered" evidence="1">
    <location>
        <begin position="144"/>
        <end position="194"/>
    </location>
</feature>
<dbReference type="GO" id="GO:0042256">
    <property type="term" value="P:cytosolic ribosome assembly"/>
    <property type="evidence" value="ECO:0007669"/>
    <property type="project" value="TreeGrafter"/>
</dbReference>
<proteinExistence type="predicted"/>
<protein>
    <submittedName>
        <fullName evidence="2">(Perigord truffle) hypothetical protein</fullName>
    </submittedName>
</protein>
<evidence type="ECO:0000313" key="2">
    <source>
        <dbReference type="EMBL" id="CAZ81783.1"/>
    </source>
</evidence>
<dbReference type="PANTHER" id="PTHR10826">
    <property type="entry name" value="COMPLEMENT COMPONENT 1"/>
    <property type="match status" value="1"/>
</dbReference>
<dbReference type="eggNOG" id="KOG2536">
    <property type="taxonomic scope" value="Eukaryota"/>
</dbReference>
<dbReference type="GeneID" id="9181493"/>